<dbReference type="SMART" id="SM00270">
    <property type="entry name" value="ChtBD1"/>
    <property type="match status" value="1"/>
</dbReference>
<keyword evidence="2 8" id="KW-0147">Chitin-binding</keyword>
<evidence type="ECO:0000256" key="8">
    <source>
        <dbReference type="PROSITE-ProRule" id="PRU00261"/>
    </source>
</evidence>
<dbReference type="PANTHER" id="PTHR46471">
    <property type="entry name" value="CHITIN DEACETYLASE"/>
    <property type="match status" value="1"/>
</dbReference>
<evidence type="ECO:0000313" key="12">
    <source>
        <dbReference type="EMBL" id="OAG03612.1"/>
    </source>
</evidence>
<evidence type="ECO:0000256" key="7">
    <source>
        <dbReference type="ARBA" id="ARBA00023285"/>
    </source>
</evidence>
<dbReference type="CDD" id="cd11618">
    <property type="entry name" value="ChtBD1_1"/>
    <property type="match status" value="1"/>
</dbReference>
<proteinExistence type="predicted"/>
<keyword evidence="5" id="KW-0378">Hydrolase</keyword>
<dbReference type="GO" id="GO:0008061">
    <property type="term" value="F:chitin binding"/>
    <property type="evidence" value="ECO:0007669"/>
    <property type="project" value="UniProtKB-UniRule"/>
</dbReference>
<feature type="domain" description="Chitin-binding type-1" evidence="11">
    <location>
        <begin position="30"/>
        <end position="79"/>
    </location>
</feature>
<feature type="region of interest" description="Disordered" evidence="9">
    <location>
        <begin position="86"/>
        <end position="123"/>
    </location>
</feature>
<gene>
    <name evidence="12" type="ORF">CC84DRAFT_1260741</name>
</gene>
<keyword evidence="13" id="KW-1185">Reference proteome</keyword>
<sequence>MLLNSIVALALLGLTGVEAAYVTSKPVSKNARCGKKYGGATCQGSKWGNCCSQNGYCGSTKDHCEVAKKCQGDFGTCKGGYVVPSSTKRTTLSTSIRTSSSVRRTSTKPSSRSSSPSSSSSVVLTSASPSICSAVTITEPATIITIPGEGEVVTVTVPATITEPATTVTIPGEGEVVTITVPATITLPASTLTLPAPEPSTITLPAETLPASTITLPAETLPATTITLPAPEASTVTLPAETLPASTITLPAPDASTITLPAPDASTVTTTITSTTTSAPSCSAVQALKNPSFESNGVWAFTPNTAISSGLIRGSSGSANPPKDGLYLVQSAIDRVLDVNSGHRITQAVRVCPGQQYRFSIWLRTISASTASRPTLVQVFINGVRVLTSTPVTLEQGWTEFPGSWGADASTDAAAVQIVLYNESPVSSGTWSYLWVDLATLSPV</sequence>
<evidence type="ECO:0000256" key="4">
    <source>
        <dbReference type="ARBA" id="ARBA00022729"/>
    </source>
</evidence>
<dbReference type="GO" id="GO:0046872">
    <property type="term" value="F:metal ion binding"/>
    <property type="evidence" value="ECO:0007669"/>
    <property type="project" value="UniProtKB-KW"/>
</dbReference>
<dbReference type="GO" id="GO:0016787">
    <property type="term" value="F:hydrolase activity"/>
    <property type="evidence" value="ECO:0007669"/>
    <property type="project" value="UniProtKB-KW"/>
</dbReference>
<feature type="disulfide bond" evidence="8">
    <location>
        <begin position="50"/>
        <end position="64"/>
    </location>
</feature>
<dbReference type="AlphaFoldDB" id="A0A177C9U0"/>
<comment type="caution">
    <text evidence="8">Lacks conserved residue(s) required for the propagation of feature annotation.</text>
</comment>
<evidence type="ECO:0000256" key="5">
    <source>
        <dbReference type="ARBA" id="ARBA00022801"/>
    </source>
</evidence>
<dbReference type="InterPro" id="IPR001002">
    <property type="entry name" value="Chitin-bd_1"/>
</dbReference>
<comment type="cofactor">
    <cofactor evidence="1">
        <name>Co(2+)</name>
        <dbReference type="ChEBI" id="CHEBI:48828"/>
    </cofactor>
</comment>
<dbReference type="PROSITE" id="PS50941">
    <property type="entry name" value="CHIT_BIND_I_2"/>
    <property type="match status" value="1"/>
</dbReference>
<reference evidence="12 13" key="1">
    <citation type="submission" date="2016-05" db="EMBL/GenBank/DDBJ databases">
        <title>Comparative analysis of secretome profiles of manganese(II)-oxidizing ascomycete fungi.</title>
        <authorList>
            <consortium name="DOE Joint Genome Institute"/>
            <person name="Zeiner C.A."/>
            <person name="Purvine S.O."/>
            <person name="Zink E.M."/>
            <person name="Wu S."/>
            <person name="Pasa-Tolic L."/>
            <person name="Chaput D.L."/>
            <person name="Haridas S."/>
            <person name="Grigoriev I.V."/>
            <person name="Santelli C.M."/>
            <person name="Hansel C.M."/>
        </authorList>
    </citation>
    <scope>NUCLEOTIDE SEQUENCE [LARGE SCALE GENOMIC DNA]</scope>
    <source>
        <strain evidence="12 13">AP3s5-JAC2a</strain>
    </source>
</reference>
<dbReference type="Pfam" id="PF00187">
    <property type="entry name" value="Chitin_bind_1"/>
    <property type="match status" value="1"/>
</dbReference>
<evidence type="ECO:0000259" key="11">
    <source>
        <dbReference type="PROSITE" id="PS50941"/>
    </source>
</evidence>
<evidence type="ECO:0000313" key="13">
    <source>
        <dbReference type="Proteomes" id="UP000077069"/>
    </source>
</evidence>
<keyword evidence="4 10" id="KW-0732">Signal</keyword>
<evidence type="ECO:0000256" key="9">
    <source>
        <dbReference type="SAM" id="MobiDB-lite"/>
    </source>
</evidence>
<dbReference type="InterPro" id="IPR036861">
    <property type="entry name" value="Endochitinase-like_sf"/>
</dbReference>
<keyword evidence="8" id="KW-1015">Disulfide bond</keyword>
<keyword evidence="7" id="KW-0170">Cobalt</keyword>
<feature type="signal peptide" evidence="10">
    <location>
        <begin position="1"/>
        <end position="19"/>
    </location>
</feature>
<name>A0A177C9U0_9PLEO</name>
<evidence type="ECO:0000256" key="6">
    <source>
        <dbReference type="ARBA" id="ARBA00023277"/>
    </source>
</evidence>
<feature type="chain" id="PRO_5008057997" description="Chitin-binding type-1 domain-containing protein" evidence="10">
    <location>
        <begin position="20"/>
        <end position="444"/>
    </location>
</feature>
<dbReference type="SUPFAM" id="SSF57016">
    <property type="entry name" value="Plant lectins/antimicrobial peptides"/>
    <property type="match status" value="1"/>
</dbReference>
<dbReference type="EMBL" id="KV441554">
    <property type="protein sequence ID" value="OAG03612.1"/>
    <property type="molecule type" value="Genomic_DNA"/>
</dbReference>
<evidence type="ECO:0000256" key="1">
    <source>
        <dbReference type="ARBA" id="ARBA00001941"/>
    </source>
</evidence>
<dbReference type="STRING" id="1460663.A0A177C9U0"/>
<dbReference type="RefSeq" id="XP_018033977.1">
    <property type="nucleotide sequence ID" value="XM_018185008.1"/>
</dbReference>
<keyword evidence="6" id="KW-0119">Carbohydrate metabolism</keyword>
<keyword evidence="3" id="KW-0479">Metal-binding</keyword>
<evidence type="ECO:0000256" key="10">
    <source>
        <dbReference type="SAM" id="SignalP"/>
    </source>
</evidence>
<organism evidence="12 13">
    <name type="scientific">Paraphaeosphaeria sporulosa</name>
    <dbReference type="NCBI Taxonomy" id="1460663"/>
    <lineage>
        <taxon>Eukaryota</taxon>
        <taxon>Fungi</taxon>
        <taxon>Dikarya</taxon>
        <taxon>Ascomycota</taxon>
        <taxon>Pezizomycotina</taxon>
        <taxon>Dothideomycetes</taxon>
        <taxon>Pleosporomycetidae</taxon>
        <taxon>Pleosporales</taxon>
        <taxon>Massarineae</taxon>
        <taxon>Didymosphaeriaceae</taxon>
        <taxon>Paraphaeosphaeria</taxon>
    </lineage>
</organism>
<dbReference type="PANTHER" id="PTHR46471:SF2">
    <property type="entry name" value="CHITIN DEACETYLASE-RELATED"/>
    <property type="match status" value="1"/>
</dbReference>
<dbReference type="Proteomes" id="UP000077069">
    <property type="component" value="Unassembled WGS sequence"/>
</dbReference>
<evidence type="ECO:0000256" key="3">
    <source>
        <dbReference type="ARBA" id="ARBA00022723"/>
    </source>
</evidence>
<evidence type="ECO:0000256" key="2">
    <source>
        <dbReference type="ARBA" id="ARBA00022669"/>
    </source>
</evidence>
<protein>
    <recommendedName>
        <fullName evidence="11">Chitin-binding type-1 domain-containing protein</fullName>
    </recommendedName>
</protein>
<dbReference type="GeneID" id="28768494"/>
<dbReference type="OrthoDB" id="5985073at2759"/>
<dbReference type="Gene3D" id="2.60.120.260">
    <property type="entry name" value="Galactose-binding domain-like"/>
    <property type="match status" value="1"/>
</dbReference>
<dbReference type="InParanoid" id="A0A177C9U0"/>
<dbReference type="Gene3D" id="3.30.60.10">
    <property type="entry name" value="Endochitinase-like"/>
    <property type="match status" value="1"/>
</dbReference>
<accession>A0A177C9U0</accession>